<sequence>MAESQKPSVLIIGGLGFIGRHLALYIHENKLASEVRIVDKLLPQLAWLAPEFSEACSQDKFVQADASREQSFPRIFDRPNGAQFDYVIDCGGETRFSQSDDVYRLRTYAPSLAIGKECARRGIRALIQCSAATVYKAESKPHKETDKTKPSFKVSKWKLTLEEDLKKIPGLNLCILRFPRVWGEYDTGFLTPALCLGRVHKELEKPMTFLYSKDQVMNTVYVKDAARALWTAAEWRASKGPVTNNEDPPFPITFNIVDHNNTKKGDLADALNRTFGIECEFLGTLMTQFAKLNQEEIVDEMNEEALETWADLLHAKGITRPGPISPFVDKELLKDTDVSVDGSLFEQTTGFTYQTPTLPQDWLEIIVRSYDRMNWWP</sequence>
<dbReference type="Pfam" id="PF01370">
    <property type="entry name" value="Epimerase"/>
    <property type="match status" value="1"/>
</dbReference>
<evidence type="ECO:0000313" key="2">
    <source>
        <dbReference type="EMBL" id="EAS33796.1"/>
    </source>
</evidence>
<dbReference type="Gene3D" id="3.40.50.720">
    <property type="entry name" value="NAD(P)-binding Rossmann-like Domain"/>
    <property type="match status" value="1"/>
</dbReference>
<feature type="domain" description="NAD-dependent epimerase/dehydratase" evidence="1">
    <location>
        <begin position="9"/>
        <end position="238"/>
    </location>
</feature>
<organism evidence="2 3">
    <name type="scientific">Coccidioides immitis (strain RS)</name>
    <name type="common">Valley fever fungus</name>
    <dbReference type="NCBI Taxonomy" id="246410"/>
    <lineage>
        <taxon>Eukaryota</taxon>
        <taxon>Fungi</taxon>
        <taxon>Dikarya</taxon>
        <taxon>Ascomycota</taxon>
        <taxon>Pezizomycotina</taxon>
        <taxon>Eurotiomycetes</taxon>
        <taxon>Eurotiomycetidae</taxon>
        <taxon>Onygenales</taxon>
        <taxon>Onygenaceae</taxon>
        <taxon>Coccidioides</taxon>
    </lineage>
</organism>
<dbReference type="VEuPathDB" id="FungiDB:CIMG_04820"/>
<dbReference type="KEGG" id="cim:CIMG_04820"/>
<reference evidence="3" key="1">
    <citation type="journal article" date="2009" name="Genome Res.">
        <title>Comparative genomic analyses of the human fungal pathogens Coccidioides and their relatives.</title>
        <authorList>
            <person name="Sharpton T.J."/>
            <person name="Stajich J.E."/>
            <person name="Rounsley S.D."/>
            <person name="Gardner M.J."/>
            <person name="Wortman J.R."/>
            <person name="Jordar V.S."/>
            <person name="Maiti R."/>
            <person name="Kodira C.D."/>
            <person name="Neafsey D.E."/>
            <person name="Zeng Q."/>
            <person name="Hung C.-Y."/>
            <person name="McMahan C."/>
            <person name="Muszewska A."/>
            <person name="Grynberg M."/>
            <person name="Mandel M.A."/>
            <person name="Kellner E.M."/>
            <person name="Barker B.M."/>
            <person name="Galgiani J.N."/>
            <person name="Orbach M.J."/>
            <person name="Kirkland T.N."/>
            <person name="Cole G.T."/>
            <person name="Henn M.R."/>
            <person name="Birren B.W."/>
            <person name="Taylor J.W."/>
        </authorList>
    </citation>
    <scope>NUCLEOTIDE SEQUENCE [LARGE SCALE GENOMIC DNA]</scope>
    <source>
        <strain evidence="3">RS</strain>
    </source>
</reference>
<dbReference type="AlphaFoldDB" id="A0A0E1S3I4"/>
<evidence type="ECO:0000313" key="3">
    <source>
        <dbReference type="Proteomes" id="UP000001261"/>
    </source>
</evidence>
<dbReference type="InterPro" id="IPR001509">
    <property type="entry name" value="Epimerase_deHydtase"/>
</dbReference>
<keyword evidence="3" id="KW-1185">Reference proteome</keyword>
<dbReference type="SUPFAM" id="SSF51735">
    <property type="entry name" value="NAD(P)-binding Rossmann-fold domains"/>
    <property type="match status" value="1"/>
</dbReference>
<dbReference type="PANTHER" id="PTHR43245">
    <property type="entry name" value="BIFUNCTIONAL POLYMYXIN RESISTANCE PROTEIN ARNA"/>
    <property type="match status" value="1"/>
</dbReference>
<dbReference type="OMA" id="PQTAWLN"/>
<dbReference type="PANTHER" id="PTHR43245:SF11">
    <property type="entry name" value="LD23561P"/>
    <property type="match status" value="1"/>
</dbReference>
<dbReference type="InterPro" id="IPR036291">
    <property type="entry name" value="NAD(P)-bd_dom_sf"/>
</dbReference>
<proteinExistence type="predicted"/>
<dbReference type="Proteomes" id="UP000001261">
    <property type="component" value="Unassembled WGS sequence"/>
</dbReference>
<dbReference type="InterPro" id="IPR050177">
    <property type="entry name" value="Lipid_A_modif_metabolic_enz"/>
</dbReference>
<reference evidence="3" key="2">
    <citation type="journal article" date="2010" name="Genome Res.">
        <title>Population genomic sequencing of Coccidioides fungi reveals recent hybridization and transposon control.</title>
        <authorList>
            <person name="Neafsey D.E."/>
            <person name="Barker B.M."/>
            <person name="Sharpton T.J."/>
            <person name="Stajich J.E."/>
            <person name="Park D.J."/>
            <person name="Whiston E."/>
            <person name="Hung C.-Y."/>
            <person name="McMahan C."/>
            <person name="White J."/>
            <person name="Sykes S."/>
            <person name="Heiman D."/>
            <person name="Young S."/>
            <person name="Zeng Q."/>
            <person name="Abouelleil A."/>
            <person name="Aftuck L."/>
            <person name="Bessette D."/>
            <person name="Brown A."/>
            <person name="FitzGerald M."/>
            <person name="Lui A."/>
            <person name="Macdonald J.P."/>
            <person name="Priest M."/>
            <person name="Orbach M.J."/>
            <person name="Galgiani J.N."/>
            <person name="Kirkland T.N."/>
            <person name="Cole G.T."/>
            <person name="Birren B.W."/>
            <person name="Henn M.R."/>
            <person name="Taylor J.W."/>
            <person name="Rounsley S.D."/>
        </authorList>
    </citation>
    <scope>GENOME REANNOTATION</scope>
    <source>
        <strain evidence="3">RS</strain>
    </source>
</reference>
<accession>A0A0E1S3I4</accession>
<evidence type="ECO:0000259" key="1">
    <source>
        <dbReference type="Pfam" id="PF01370"/>
    </source>
</evidence>
<dbReference type="RefSeq" id="XP_001245379.1">
    <property type="nucleotide sequence ID" value="XM_001245378.2"/>
</dbReference>
<protein>
    <submittedName>
        <fullName evidence="2">Epimerase/dehydratase</fullName>
    </submittedName>
</protein>
<gene>
    <name evidence="2" type="ORF">CIMG_04820</name>
</gene>
<dbReference type="EMBL" id="GG704914">
    <property type="protein sequence ID" value="EAS33796.1"/>
    <property type="molecule type" value="Genomic_DNA"/>
</dbReference>
<dbReference type="GeneID" id="4564268"/>
<name>A0A0E1S3I4_COCIM</name>
<dbReference type="OrthoDB" id="16464at2759"/>
<dbReference type="InParanoid" id="A0A0E1S3I4"/>
<dbReference type="STRING" id="246410.A0A0E1S3I4"/>